<evidence type="ECO:0000256" key="1">
    <source>
        <dbReference type="SAM" id="SignalP"/>
    </source>
</evidence>
<feature type="signal peptide" evidence="1">
    <location>
        <begin position="1"/>
        <end position="22"/>
    </location>
</feature>
<dbReference type="PATRIC" id="fig|1121022.4.peg.4054"/>
<dbReference type="InterPro" id="IPR007963">
    <property type="entry name" value="Peptidase_M61_catalytic"/>
</dbReference>
<keyword evidence="1" id="KW-0732">Signal</keyword>
<dbReference type="OrthoDB" id="9778516at2"/>
<evidence type="ECO:0000313" key="5">
    <source>
        <dbReference type="Proteomes" id="UP000017837"/>
    </source>
</evidence>
<dbReference type="PIRSF" id="PIRSF016493">
    <property type="entry name" value="Glycyl_aminpptds"/>
    <property type="match status" value="1"/>
</dbReference>
<evidence type="ECO:0000259" key="3">
    <source>
        <dbReference type="Pfam" id="PF17899"/>
    </source>
</evidence>
<dbReference type="Proteomes" id="UP000017837">
    <property type="component" value="Unassembled WGS sequence"/>
</dbReference>
<gene>
    <name evidence="4" type="ORF">ABENE_19780</name>
</gene>
<dbReference type="SUPFAM" id="SSF50156">
    <property type="entry name" value="PDZ domain-like"/>
    <property type="match status" value="1"/>
</dbReference>
<proteinExistence type="predicted"/>
<evidence type="ECO:0000313" key="4">
    <source>
        <dbReference type="EMBL" id="ESQ83962.1"/>
    </source>
</evidence>
<dbReference type="Pfam" id="PF17899">
    <property type="entry name" value="Peptidase_M61_N"/>
    <property type="match status" value="1"/>
</dbReference>
<dbReference type="eggNOG" id="COG3975">
    <property type="taxonomic scope" value="Bacteria"/>
</dbReference>
<keyword evidence="5" id="KW-1185">Reference proteome</keyword>
<dbReference type="EMBL" id="AWGB01000066">
    <property type="protein sequence ID" value="ESQ83962.1"/>
    <property type="molecule type" value="Genomic_DNA"/>
</dbReference>
<feature type="domain" description="Peptidase M61 N-terminal" evidence="3">
    <location>
        <begin position="47"/>
        <end position="224"/>
    </location>
</feature>
<dbReference type="RefSeq" id="WP_018084126.1">
    <property type="nucleotide sequence ID" value="NZ_AQWM01000065.1"/>
</dbReference>
<dbReference type="InterPro" id="IPR024191">
    <property type="entry name" value="Peptidase_M61"/>
</dbReference>
<dbReference type="InterPro" id="IPR040756">
    <property type="entry name" value="Peptidase_M61_N"/>
</dbReference>
<dbReference type="InterPro" id="IPR027268">
    <property type="entry name" value="Peptidase_M4/M1_CTD_sf"/>
</dbReference>
<dbReference type="SUPFAM" id="SSF55486">
    <property type="entry name" value="Metalloproteases ('zincins'), catalytic domain"/>
    <property type="match status" value="1"/>
</dbReference>
<feature type="domain" description="Peptidase M61 catalytic" evidence="2">
    <location>
        <begin position="321"/>
        <end position="436"/>
    </location>
</feature>
<evidence type="ECO:0008006" key="6">
    <source>
        <dbReference type="Google" id="ProtNLM"/>
    </source>
</evidence>
<evidence type="ECO:0000259" key="2">
    <source>
        <dbReference type="Pfam" id="PF05299"/>
    </source>
</evidence>
<sequence>MLKVSGLALVMALMASGINAQALPVPAAETPALPAPQDIDYPGVIRLHVDATDLDRHIIAMREIIPVSKAGRLTLLVPKWLPGHHSPGDSDLTKIAGLHIRAGGPNGQQELKWRRDDVDMYAFHVEVPEGVSEVTADFQYLSPVQERDGVIVHTRNMLTLQWENESLYPAGYYTRRIPIQVSLTLPKDWHFATALETDKREADVVTFKPISYDNFVDSPLIAGRYFRRYDMAPGAKTPVWMNLVADDPKELTVSDDVLKIHRKVVQEAYKLFGGQHYDHYDWLVAVSDEMGGIGLEHHRSSEIGIEPGYFANVAGKGFGRNIIAHEYIHSWDGKYRRPAGQFTSTFNEPMRNELLWVYEGGTTYWTDVLENRAGLYNFDQRLQMLAVTAASYDILPARQWRDLQDTTYDPIISNRGPKSWPTWQRSEDYYAEGGLIWLDADTLIRDKTGGKRSLDDFARGFWGAHNGSYLPAPYNFEDVVKALNDVYPYDWASFLNTRLNRTGTGAPLDGLARAGYKLVYNDTPSDFIKSNESKRGSVGLGYSLGLSIGRDGTLRDVLWDGPGFKAGLTAGMKVIAVNGRAFDGGRLKDAIVAAHTPGNSDKIEMMVQDGEYFRSVSFDYHDGLRYPHLERIEGTKDLLKPIYGAEDKPVKGK</sequence>
<organism evidence="4 5">
    <name type="scientific">Asticcacaulis benevestitus DSM 16100 = ATCC BAA-896</name>
    <dbReference type="NCBI Taxonomy" id="1121022"/>
    <lineage>
        <taxon>Bacteria</taxon>
        <taxon>Pseudomonadati</taxon>
        <taxon>Pseudomonadota</taxon>
        <taxon>Alphaproteobacteria</taxon>
        <taxon>Caulobacterales</taxon>
        <taxon>Caulobacteraceae</taxon>
        <taxon>Asticcacaulis</taxon>
    </lineage>
</organism>
<comment type="caution">
    <text evidence="4">The sequence shown here is derived from an EMBL/GenBank/DDBJ whole genome shotgun (WGS) entry which is preliminary data.</text>
</comment>
<dbReference type="AlphaFoldDB" id="V4NQ77"/>
<dbReference type="InterPro" id="IPR036034">
    <property type="entry name" value="PDZ_sf"/>
</dbReference>
<reference evidence="4 5" key="1">
    <citation type="journal article" date="2014" name="Nature">
        <title>Sequential evolution of bacterial morphology by co-option of a developmental regulator.</title>
        <authorList>
            <person name="Jiang C."/>
            <person name="Brown P.J."/>
            <person name="Ducret A."/>
            <person name="Brun Y.V."/>
        </authorList>
    </citation>
    <scope>NUCLEOTIDE SEQUENCE [LARGE SCALE GENOMIC DNA]</scope>
    <source>
        <strain evidence="4 5">DSM 16100</strain>
    </source>
</reference>
<dbReference type="STRING" id="1121022.GCA_000376105_04450"/>
<dbReference type="Gene3D" id="1.10.390.10">
    <property type="entry name" value="Neutral Protease Domain 2"/>
    <property type="match status" value="1"/>
</dbReference>
<feature type="chain" id="PRO_5004722741" description="Peptidase M61" evidence="1">
    <location>
        <begin position="23"/>
        <end position="653"/>
    </location>
</feature>
<accession>V4NQ77</accession>
<dbReference type="Pfam" id="PF05299">
    <property type="entry name" value="Peptidase_M61"/>
    <property type="match status" value="1"/>
</dbReference>
<protein>
    <recommendedName>
        <fullName evidence="6">Peptidase M61</fullName>
    </recommendedName>
</protein>
<name>V4NQ77_9CAUL</name>
<dbReference type="Gene3D" id="2.60.40.3650">
    <property type="match status" value="1"/>
</dbReference>